<name>A0A6B8VWG4_9CORY</name>
<protein>
    <recommendedName>
        <fullName evidence="9">Transport permease protein</fullName>
    </recommendedName>
</protein>
<evidence type="ECO:0000256" key="7">
    <source>
        <dbReference type="ARBA" id="ARBA00022989"/>
    </source>
</evidence>
<dbReference type="AlphaFoldDB" id="A0A6B8VWG4"/>
<evidence type="ECO:0000256" key="6">
    <source>
        <dbReference type="ARBA" id="ARBA00022692"/>
    </source>
</evidence>
<dbReference type="InterPro" id="IPR047817">
    <property type="entry name" value="ABC2_TM_bact-type"/>
</dbReference>
<dbReference type="KEGG" id="cok:COCCU_12920"/>
<evidence type="ECO:0000256" key="5">
    <source>
        <dbReference type="ARBA" id="ARBA00022519"/>
    </source>
</evidence>
<dbReference type="GO" id="GO:0015920">
    <property type="term" value="P:lipopolysaccharide transport"/>
    <property type="evidence" value="ECO:0007669"/>
    <property type="project" value="TreeGrafter"/>
</dbReference>
<keyword evidence="5" id="KW-0997">Cell inner membrane</keyword>
<feature type="transmembrane region" description="Helical" evidence="9">
    <location>
        <begin position="64"/>
        <end position="86"/>
    </location>
</feature>
<keyword evidence="3 9" id="KW-0813">Transport</keyword>
<feature type="domain" description="ABC transmembrane type-2" evidence="10">
    <location>
        <begin position="65"/>
        <end position="289"/>
    </location>
</feature>
<comment type="similarity">
    <text evidence="2 9">Belongs to the ABC-2 integral membrane protein family.</text>
</comment>
<evidence type="ECO:0000313" key="12">
    <source>
        <dbReference type="Proteomes" id="UP000424462"/>
    </source>
</evidence>
<dbReference type="PANTHER" id="PTHR30413">
    <property type="entry name" value="INNER MEMBRANE TRANSPORT PERMEASE"/>
    <property type="match status" value="1"/>
</dbReference>
<keyword evidence="7 9" id="KW-1133">Transmembrane helix</keyword>
<accession>A0A6B8VWG4</accession>
<evidence type="ECO:0000256" key="2">
    <source>
        <dbReference type="ARBA" id="ARBA00007783"/>
    </source>
</evidence>
<gene>
    <name evidence="11" type="ORF">COCCU_12920</name>
</gene>
<evidence type="ECO:0000259" key="10">
    <source>
        <dbReference type="PROSITE" id="PS51012"/>
    </source>
</evidence>
<dbReference type="Pfam" id="PF01061">
    <property type="entry name" value="ABC2_membrane"/>
    <property type="match status" value="1"/>
</dbReference>
<evidence type="ECO:0000256" key="8">
    <source>
        <dbReference type="ARBA" id="ARBA00023136"/>
    </source>
</evidence>
<evidence type="ECO:0000256" key="4">
    <source>
        <dbReference type="ARBA" id="ARBA00022475"/>
    </source>
</evidence>
<dbReference type="EMBL" id="CP046455">
    <property type="protein sequence ID" value="QGU08483.1"/>
    <property type="molecule type" value="Genomic_DNA"/>
</dbReference>
<feature type="transmembrane region" description="Helical" evidence="9">
    <location>
        <begin position="268"/>
        <end position="289"/>
    </location>
</feature>
<proteinExistence type="inferred from homology"/>
<evidence type="ECO:0000256" key="9">
    <source>
        <dbReference type="RuleBase" id="RU361157"/>
    </source>
</evidence>
<dbReference type="Proteomes" id="UP000424462">
    <property type="component" value="Chromosome"/>
</dbReference>
<comment type="caution">
    <text evidence="9">Lacks conserved residue(s) required for the propagation of feature annotation.</text>
</comment>
<feature type="transmembrane region" description="Helical" evidence="9">
    <location>
        <begin position="174"/>
        <end position="197"/>
    </location>
</feature>
<dbReference type="RefSeq" id="WP_156232060.1">
    <property type="nucleotide sequence ID" value="NZ_CP046455.1"/>
</dbReference>
<dbReference type="GO" id="GO:0005886">
    <property type="term" value="C:plasma membrane"/>
    <property type="evidence" value="ECO:0007669"/>
    <property type="project" value="UniProtKB-SubCell"/>
</dbReference>
<keyword evidence="6 9" id="KW-0812">Transmembrane</keyword>
<evidence type="ECO:0000256" key="1">
    <source>
        <dbReference type="ARBA" id="ARBA00004429"/>
    </source>
</evidence>
<sequence>MEEAVGSDPQTKGKSNVILVDGSNLRRLNSRPNLFQYIRQLWSRRFFIAADASGKSFESQRDMFLGRAWIILSPMLEAAMYGVLFGLLLRTSRGIENFIGYLFIGIIFFGFLQSGLTRGTNLIRSSQSMIKAFTFPRAALVFSQSLRGFISGIAPAFVAVIGALLFQWGNPPTWRLLLVIPLYLLIHVFSTGLMLLIARICAFIPDLAALVKLAGRAWFFTSGVFFSIERYATHPEIQAFMVANPAYQFLQAVRGAVMYAEVPSLETWLYLSAWSFGLLLVGLIVFWSVEERYGTIN</sequence>
<feature type="transmembrane region" description="Helical" evidence="9">
    <location>
        <begin position="138"/>
        <end position="168"/>
    </location>
</feature>
<evidence type="ECO:0000313" key="11">
    <source>
        <dbReference type="EMBL" id="QGU08483.1"/>
    </source>
</evidence>
<keyword evidence="4 9" id="KW-1003">Cell membrane</keyword>
<keyword evidence="8 9" id="KW-0472">Membrane</keyword>
<organism evidence="11 12">
    <name type="scientific">Corynebacterium occultum</name>
    <dbReference type="NCBI Taxonomy" id="2675219"/>
    <lineage>
        <taxon>Bacteria</taxon>
        <taxon>Bacillati</taxon>
        <taxon>Actinomycetota</taxon>
        <taxon>Actinomycetes</taxon>
        <taxon>Mycobacteriales</taxon>
        <taxon>Corynebacteriaceae</taxon>
        <taxon>Corynebacterium</taxon>
    </lineage>
</organism>
<dbReference type="InterPro" id="IPR013525">
    <property type="entry name" value="ABC2_TM"/>
</dbReference>
<dbReference type="GO" id="GO:0140359">
    <property type="term" value="F:ABC-type transporter activity"/>
    <property type="evidence" value="ECO:0007669"/>
    <property type="project" value="InterPro"/>
</dbReference>
<comment type="subcellular location">
    <subcellularLocation>
        <location evidence="1">Cell inner membrane</location>
        <topology evidence="1">Multi-pass membrane protein</topology>
    </subcellularLocation>
    <subcellularLocation>
        <location evidence="9">Cell membrane</location>
        <topology evidence="9">Multi-pass membrane protein</topology>
    </subcellularLocation>
</comment>
<feature type="transmembrane region" description="Helical" evidence="9">
    <location>
        <begin position="98"/>
        <end position="117"/>
    </location>
</feature>
<dbReference type="PROSITE" id="PS51012">
    <property type="entry name" value="ABC_TM2"/>
    <property type="match status" value="1"/>
</dbReference>
<reference evidence="11 12" key="1">
    <citation type="submission" date="2019-11" db="EMBL/GenBank/DDBJ databases">
        <title>Complete genome sequence of Corynebacterium kalinowskii 1959, a novel Corynebacterium species isolated from soil of a small paddock in Vilsendorf, Germany.</title>
        <authorList>
            <person name="Schaffert L."/>
            <person name="Ruwe M."/>
            <person name="Milse J."/>
            <person name="Hanuschka K."/>
            <person name="Ortseifen V."/>
            <person name="Droste J."/>
            <person name="Brandt D."/>
            <person name="Schlueter L."/>
            <person name="Kutter Y."/>
            <person name="Vinke S."/>
            <person name="Viehoefer P."/>
            <person name="Jacob L."/>
            <person name="Luebke N.-C."/>
            <person name="Schulte-Berndt E."/>
            <person name="Hain C."/>
            <person name="Linder M."/>
            <person name="Schmidt P."/>
            <person name="Wollenschlaeger L."/>
            <person name="Luttermann T."/>
            <person name="Thieme E."/>
            <person name="Hassa J."/>
            <person name="Haak M."/>
            <person name="Wittchen M."/>
            <person name="Mentz A."/>
            <person name="Persicke M."/>
            <person name="Busche T."/>
            <person name="Ruckert C."/>
        </authorList>
    </citation>
    <scope>NUCLEOTIDE SEQUENCE [LARGE SCALE GENOMIC DNA]</scope>
    <source>
        <strain evidence="11 12">2039</strain>
    </source>
</reference>
<keyword evidence="12" id="KW-1185">Reference proteome</keyword>
<evidence type="ECO:0000256" key="3">
    <source>
        <dbReference type="ARBA" id="ARBA00022448"/>
    </source>
</evidence>
<dbReference type="PANTHER" id="PTHR30413:SF8">
    <property type="entry name" value="TRANSPORT PERMEASE PROTEIN"/>
    <property type="match status" value="1"/>
</dbReference>